<feature type="non-terminal residue" evidence="1">
    <location>
        <position position="1"/>
    </location>
</feature>
<evidence type="ECO:0000313" key="2">
    <source>
        <dbReference type="Proteomes" id="UP000606274"/>
    </source>
</evidence>
<dbReference type="Proteomes" id="UP000606274">
    <property type="component" value="Unassembled WGS sequence"/>
</dbReference>
<dbReference type="AlphaFoldDB" id="A0A8T0AIU2"/>
<evidence type="ECO:0000313" key="1">
    <source>
        <dbReference type="EMBL" id="KAF7691452.1"/>
    </source>
</evidence>
<accession>A0A8T0AIU2</accession>
<feature type="non-terminal residue" evidence="1">
    <location>
        <position position="319"/>
    </location>
</feature>
<protein>
    <recommendedName>
        <fullName evidence="3">Reverse transcriptase domain-containing protein</fullName>
    </recommendedName>
</protein>
<keyword evidence="2" id="KW-1185">Reference proteome</keyword>
<evidence type="ECO:0008006" key="3">
    <source>
        <dbReference type="Google" id="ProtNLM"/>
    </source>
</evidence>
<organism evidence="1 2">
    <name type="scientific">Silurus meridionalis</name>
    <name type="common">Southern catfish</name>
    <name type="synonym">Silurus soldatovi meridionalis</name>
    <dbReference type="NCBI Taxonomy" id="175797"/>
    <lineage>
        <taxon>Eukaryota</taxon>
        <taxon>Metazoa</taxon>
        <taxon>Chordata</taxon>
        <taxon>Craniata</taxon>
        <taxon>Vertebrata</taxon>
        <taxon>Euteleostomi</taxon>
        <taxon>Actinopterygii</taxon>
        <taxon>Neopterygii</taxon>
        <taxon>Teleostei</taxon>
        <taxon>Ostariophysi</taxon>
        <taxon>Siluriformes</taxon>
        <taxon>Siluridae</taxon>
        <taxon>Silurus</taxon>
    </lineage>
</organism>
<gene>
    <name evidence="1" type="ORF">HF521_011749</name>
</gene>
<proteinExistence type="predicted"/>
<reference evidence="1" key="1">
    <citation type="submission" date="2020-08" db="EMBL/GenBank/DDBJ databases">
        <title>Chromosome-level assembly of Southern catfish (Silurus meridionalis) provides insights into visual adaptation to the nocturnal and benthic lifestyles.</title>
        <authorList>
            <person name="Zhang Y."/>
            <person name="Wang D."/>
            <person name="Peng Z."/>
        </authorList>
    </citation>
    <scope>NUCLEOTIDE SEQUENCE</scope>
    <source>
        <strain evidence="1">SWU-2019-XX</strain>
        <tissue evidence="1">Muscle</tissue>
    </source>
</reference>
<name>A0A8T0AIU2_SILME</name>
<dbReference type="EMBL" id="JABFDY010000022">
    <property type="protein sequence ID" value="KAF7691452.1"/>
    <property type="molecule type" value="Genomic_DNA"/>
</dbReference>
<comment type="caution">
    <text evidence="1">The sequence shown here is derived from an EMBL/GenBank/DDBJ whole genome shotgun (WGS) entry which is preliminary data.</text>
</comment>
<sequence>SCLLPFLNTFSLTFNSCPPTHKGGNVLDLVFTRPTPATDMTATPLPISDHHLVSFLITLPIQPKNNLHVSLIRPKLHSLSPSSVTSCTLSSLPNPVSFSSLPLDVATDSFLSSLSSTMDLLCPLTTRPKKTSCPTPWLSEVLRSNRRELNLQRGSGKKTQLDVDLSSYRALLTKFSLEVTSAKTAFYKEKLEASAQDPCKLHMSSLLNLPAAPAPSSLTANDFASFYDEKIKKICQTFTSSPTMTTQHSQQSTTSFSTLTEDEILQVIRSCNPTTCPLDPIPSTTLQTITQDLLPFIINGSLTSGYAPTTFKQARVISI</sequence>